<dbReference type="GO" id="GO:0017004">
    <property type="term" value="P:cytochrome complex assembly"/>
    <property type="evidence" value="ECO:0007669"/>
    <property type="project" value="UniProtKB-KW"/>
</dbReference>
<organism evidence="9 10">
    <name type="scientific">Pseudoduganella namucuonensis</name>
    <dbReference type="NCBI Taxonomy" id="1035707"/>
    <lineage>
        <taxon>Bacteria</taxon>
        <taxon>Pseudomonadati</taxon>
        <taxon>Pseudomonadota</taxon>
        <taxon>Betaproteobacteria</taxon>
        <taxon>Burkholderiales</taxon>
        <taxon>Oxalobacteraceae</taxon>
        <taxon>Telluria group</taxon>
        <taxon>Pseudoduganella</taxon>
    </lineage>
</organism>
<dbReference type="NCBIfam" id="TIGR01189">
    <property type="entry name" value="ccmA"/>
    <property type="match status" value="1"/>
</dbReference>
<evidence type="ECO:0000256" key="2">
    <source>
        <dbReference type="ARBA" id="ARBA00022475"/>
    </source>
</evidence>
<keyword evidence="2" id="KW-1003">Cell membrane</keyword>
<evidence type="ECO:0000256" key="6">
    <source>
        <dbReference type="ARBA" id="ARBA00022967"/>
    </source>
</evidence>
<protein>
    <submittedName>
        <fullName evidence="9">Heme exporter protein A</fullName>
    </submittedName>
</protein>
<name>A0A1I7M670_9BURK</name>
<dbReference type="Pfam" id="PF00005">
    <property type="entry name" value="ABC_tran"/>
    <property type="match status" value="1"/>
</dbReference>
<keyword evidence="7" id="KW-0472">Membrane</keyword>
<keyword evidence="10" id="KW-1185">Reference proteome</keyword>
<evidence type="ECO:0000256" key="1">
    <source>
        <dbReference type="ARBA" id="ARBA00022448"/>
    </source>
</evidence>
<evidence type="ECO:0000313" key="10">
    <source>
        <dbReference type="Proteomes" id="UP000199391"/>
    </source>
</evidence>
<dbReference type="InterPro" id="IPR005895">
    <property type="entry name" value="ABC_transptr_haem_export_CcmA"/>
</dbReference>
<dbReference type="GO" id="GO:0005524">
    <property type="term" value="F:ATP binding"/>
    <property type="evidence" value="ECO:0007669"/>
    <property type="project" value="UniProtKB-KW"/>
</dbReference>
<dbReference type="EMBL" id="FPBO01000064">
    <property type="protein sequence ID" value="SFV17451.1"/>
    <property type="molecule type" value="Genomic_DNA"/>
</dbReference>
<dbReference type="SMART" id="SM00382">
    <property type="entry name" value="AAA"/>
    <property type="match status" value="1"/>
</dbReference>
<evidence type="ECO:0000313" key="9">
    <source>
        <dbReference type="EMBL" id="SFV17451.1"/>
    </source>
</evidence>
<dbReference type="OrthoDB" id="9800654at2"/>
<gene>
    <name evidence="9" type="ORF">SAMN05216552_106418</name>
</gene>
<dbReference type="Proteomes" id="UP000199391">
    <property type="component" value="Unassembled WGS sequence"/>
</dbReference>
<sequence length="268" mass="28097">MSAGGLALQAWGLACDRGGRRLFGGVDFTLGAGEALWIRGGNGSGKTSLMRLLCGLATPSEGEVRWCGEPVRRLREDYHRELLYCGHAAAVKDDLTAWENVAMASTLAGNACDKRTALRALELAGLGHAAALPARVLSQGQRRRVALARLHVAPLPSLLLLDEPFTALDTAAVEALSERIAEHLRQGGMAVYTTHQAHALQPIRQQVLDLDALADVPPALAERAAEDQAYAHAPRAGGLGAFARRAAAGVARLAASAVAASGRVPLPC</sequence>
<dbReference type="PROSITE" id="PS50893">
    <property type="entry name" value="ABC_TRANSPORTER_2"/>
    <property type="match status" value="1"/>
</dbReference>
<dbReference type="GO" id="GO:0022857">
    <property type="term" value="F:transmembrane transporter activity"/>
    <property type="evidence" value="ECO:0007669"/>
    <property type="project" value="InterPro"/>
</dbReference>
<evidence type="ECO:0000256" key="7">
    <source>
        <dbReference type="ARBA" id="ARBA00023136"/>
    </source>
</evidence>
<accession>A0A1I7M670</accession>
<reference evidence="10" key="1">
    <citation type="submission" date="2016-10" db="EMBL/GenBank/DDBJ databases">
        <authorList>
            <person name="Varghese N."/>
            <person name="Submissions S."/>
        </authorList>
    </citation>
    <scope>NUCLEOTIDE SEQUENCE [LARGE SCALE GENOMIC DNA]</scope>
    <source>
        <strain evidence="10">CGMCC 1.11014</strain>
    </source>
</reference>
<evidence type="ECO:0000259" key="8">
    <source>
        <dbReference type="PROSITE" id="PS50893"/>
    </source>
</evidence>
<dbReference type="NCBIfam" id="NF010061">
    <property type="entry name" value="PRK13538.1"/>
    <property type="match status" value="1"/>
</dbReference>
<feature type="domain" description="ABC transporter" evidence="8">
    <location>
        <begin position="8"/>
        <end position="237"/>
    </location>
</feature>
<dbReference type="RefSeq" id="WP_093561407.1">
    <property type="nucleotide sequence ID" value="NZ_FPBO01000064.1"/>
</dbReference>
<dbReference type="GO" id="GO:0016887">
    <property type="term" value="F:ATP hydrolysis activity"/>
    <property type="evidence" value="ECO:0007669"/>
    <property type="project" value="InterPro"/>
</dbReference>
<dbReference type="InterPro" id="IPR027417">
    <property type="entry name" value="P-loop_NTPase"/>
</dbReference>
<dbReference type="InterPro" id="IPR003593">
    <property type="entry name" value="AAA+_ATPase"/>
</dbReference>
<keyword evidence="4" id="KW-0201">Cytochrome c-type biogenesis</keyword>
<dbReference type="PANTHER" id="PTHR43499">
    <property type="entry name" value="ABC TRANSPORTER I FAMILY MEMBER 1"/>
    <property type="match status" value="1"/>
</dbReference>
<dbReference type="InterPro" id="IPR003439">
    <property type="entry name" value="ABC_transporter-like_ATP-bd"/>
</dbReference>
<dbReference type="Gene3D" id="3.40.50.300">
    <property type="entry name" value="P-loop containing nucleotide triphosphate hydrolases"/>
    <property type="match status" value="1"/>
</dbReference>
<dbReference type="SUPFAM" id="SSF52540">
    <property type="entry name" value="P-loop containing nucleoside triphosphate hydrolases"/>
    <property type="match status" value="1"/>
</dbReference>
<evidence type="ECO:0000256" key="5">
    <source>
        <dbReference type="ARBA" id="ARBA00022840"/>
    </source>
</evidence>
<keyword evidence="1" id="KW-0813">Transport</keyword>
<evidence type="ECO:0000256" key="4">
    <source>
        <dbReference type="ARBA" id="ARBA00022748"/>
    </source>
</evidence>
<keyword evidence="5" id="KW-0067">ATP-binding</keyword>
<dbReference type="PANTHER" id="PTHR43499:SF1">
    <property type="entry name" value="ABC TRANSPORTER I FAMILY MEMBER 1"/>
    <property type="match status" value="1"/>
</dbReference>
<keyword evidence="3" id="KW-0547">Nucleotide-binding</keyword>
<evidence type="ECO:0000256" key="3">
    <source>
        <dbReference type="ARBA" id="ARBA00022741"/>
    </source>
</evidence>
<dbReference type="AlphaFoldDB" id="A0A1I7M670"/>
<proteinExistence type="predicted"/>
<keyword evidence="6" id="KW-1278">Translocase</keyword>
<dbReference type="STRING" id="1035707.SAMN05216552_106418"/>